<keyword evidence="8" id="KW-0812">Transmembrane</keyword>
<keyword evidence="5" id="KW-0418">Kinase</keyword>
<evidence type="ECO:0000256" key="4">
    <source>
        <dbReference type="ARBA" id="ARBA00022741"/>
    </source>
</evidence>
<evidence type="ECO:0000256" key="1">
    <source>
        <dbReference type="ARBA" id="ARBA00012513"/>
    </source>
</evidence>
<keyword evidence="11" id="KW-1185">Reference proteome</keyword>
<evidence type="ECO:0000256" key="6">
    <source>
        <dbReference type="ARBA" id="ARBA00022840"/>
    </source>
</evidence>
<protein>
    <recommendedName>
        <fullName evidence="1">non-specific serine/threonine protein kinase</fullName>
        <ecNumber evidence="1">2.7.11.1</ecNumber>
    </recommendedName>
</protein>
<organism evidence="10 11">
    <name type="scientific">Mycolicibacterium helvum</name>
    <dbReference type="NCBI Taxonomy" id="1534349"/>
    <lineage>
        <taxon>Bacteria</taxon>
        <taxon>Bacillati</taxon>
        <taxon>Actinomycetota</taxon>
        <taxon>Actinomycetes</taxon>
        <taxon>Mycobacteriales</taxon>
        <taxon>Mycobacteriaceae</taxon>
        <taxon>Mycolicibacterium</taxon>
    </lineage>
</organism>
<dbReference type="PROSITE" id="PS00108">
    <property type="entry name" value="PROTEIN_KINASE_ST"/>
    <property type="match status" value="1"/>
</dbReference>
<keyword evidence="4" id="KW-0547">Nucleotide-binding</keyword>
<evidence type="ECO:0000259" key="9">
    <source>
        <dbReference type="PROSITE" id="PS50011"/>
    </source>
</evidence>
<proteinExistence type="predicted"/>
<evidence type="ECO:0000313" key="10">
    <source>
        <dbReference type="EMBL" id="BBY67229.1"/>
    </source>
</evidence>
<evidence type="ECO:0000256" key="7">
    <source>
        <dbReference type="SAM" id="MobiDB-lite"/>
    </source>
</evidence>
<dbReference type="PROSITE" id="PS50011">
    <property type="entry name" value="PROTEIN_KINASE_DOM"/>
    <property type="match status" value="1"/>
</dbReference>
<evidence type="ECO:0000256" key="3">
    <source>
        <dbReference type="ARBA" id="ARBA00022679"/>
    </source>
</evidence>
<feature type="transmembrane region" description="Helical" evidence="8">
    <location>
        <begin position="295"/>
        <end position="319"/>
    </location>
</feature>
<evidence type="ECO:0000256" key="2">
    <source>
        <dbReference type="ARBA" id="ARBA00022527"/>
    </source>
</evidence>
<dbReference type="PANTHER" id="PTHR43289:SF6">
    <property type="entry name" value="SERINE_THREONINE-PROTEIN KINASE NEKL-3"/>
    <property type="match status" value="1"/>
</dbReference>
<dbReference type="GO" id="GO:0004674">
    <property type="term" value="F:protein serine/threonine kinase activity"/>
    <property type="evidence" value="ECO:0007669"/>
    <property type="project" value="UniProtKB-KW"/>
</dbReference>
<dbReference type="Gene3D" id="1.10.510.10">
    <property type="entry name" value="Transferase(Phosphotransferase) domain 1"/>
    <property type="match status" value="1"/>
</dbReference>
<dbReference type="EC" id="2.7.11.1" evidence="1"/>
<feature type="compositionally biased region" description="Polar residues" evidence="7">
    <location>
        <begin position="338"/>
        <end position="352"/>
    </location>
</feature>
<keyword evidence="8" id="KW-0472">Membrane</keyword>
<reference evidence="10 11" key="1">
    <citation type="journal article" date="2019" name="Emerg. Microbes Infect.">
        <title>Comprehensive subspecies identification of 175 nontuberculous mycobacteria species based on 7547 genomic profiles.</title>
        <authorList>
            <person name="Matsumoto Y."/>
            <person name="Kinjo T."/>
            <person name="Motooka D."/>
            <person name="Nabeya D."/>
            <person name="Jung N."/>
            <person name="Uechi K."/>
            <person name="Horii T."/>
            <person name="Iida T."/>
            <person name="Fujita J."/>
            <person name="Nakamura S."/>
        </authorList>
    </citation>
    <scope>NUCLEOTIDE SEQUENCE [LARGE SCALE GENOMIC DNA]</scope>
    <source>
        <strain evidence="10 11">JCM 30396</strain>
    </source>
</reference>
<evidence type="ECO:0000256" key="8">
    <source>
        <dbReference type="SAM" id="Phobius"/>
    </source>
</evidence>
<dbReference type="PANTHER" id="PTHR43289">
    <property type="entry name" value="MITOGEN-ACTIVATED PROTEIN KINASE KINASE KINASE 20-RELATED"/>
    <property type="match status" value="1"/>
</dbReference>
<name>A0A7I7TFU2_9MYCO</name>
<dbReference type="Proteomes" id="UP000467148">
    <property type="component" value="Chromosome"/>
</dbReference>
<gene>
    <name evidence="10" type="ORF">MHEL_54720</name>
</gene>
<evidence type="ECO:0000256" key="5">
    <source>
        <dbReference type="ARBA" id="ARBA00022777"/>
    </source>
</evidence>
<dbReference type="GO" id="GO:0005524">
    <property type="term" value="F:ATP binding"/>
    <property type="evidence" value="ECO:0007669"/>
    <property type="project" value="UniProtKB-KW"/>
</dbReference>
<dbReference type="SUPFAM" id="SSF56112">
    <property type="entry name" value="Protein kinase-like (PK-like)"/>
    <property type="match status" value="1"/>
</dbReference>
<dbReference type="CDD" id="cd14014">
    <property type="entry name" value="STKc_PknB_like"/>
    <property type="match status" value="1"/>
</dbReference>
<dbReference type="InterPro" id="IPR011009">
    <property type="entry name" value="Kinase-like_dom_sf"/>
</dbReference>
<dbReference type="InterPro" id="IPR000719">
    <property type="entry name" value="Prot_kinase_dom"/>
</dbReference>
<dbReference type="InterPro" id="IPR008271">
    <property type="entry name" value="Ser/Thr_kinase_AS"/>
</dbReference>
<feature type="region of interest" description="Disordered" evidence="7">
    <location>
        <begin position="328"/>
        <end position="352"/>
    </location>
</feature>
<dbReference type="Pfam" id="PF00069">
    <property type="entry name" value="Pkinase"/>
    <property type="match status" value="1"/>
</dbReference>
<keyword evidence="2" id="KW-0723">Serine/threonine-protein kinase</keyword>
<evidence type="ECO:0000313" key="11">
    <source>
        <dbReference type="Proteomes" id="UP000467148"/>
    </source>
</evidence>
<dbReference type="SMART" id="SM00220">
    <property type="entry name" value="S_TKc"/>
    <property type="match status" value="1"/>
</dbReference>
<keyword evidence="8" id="KW-1133">Transmembrane helix</keyword>
<keyword evidence="3" id="KW-0808">Transferase</keyword>
<keyword evidence="6" id="KW-0067">ATP-binding</keyword>
<feature type="region of interest" description="Disordered" evidence="7">
    <location>
        <begin position="270"/>
        <end position="289"/>
    </location>
</feature>
<feature type="domain" description="Protein kinase" evidence="9">
    <location>
        <begin position="1"/>
        <end position="253"/>
    </location>
</feature>
<accession>A0A7I7TFU2</accession>
<dbReference type="KEGG" id="mhev:MHEL_54720"/>
<dbReference type="EMBL" id="AP022596">
    <property type="protein sequence ID" value="BBY67229.1"/>
    <property type="molecule type" value="Genomic_DNA"/>
</dbReference>
<dbReference type="GO" id="GO:0080090">
    <property type="term" value="P:regulation of primary metabolic process"/>
    <property type="evidence" value="ECO:0007669"/>
    <property type="project" value="UniProtKB-ARBA"/>
</dbReference>
<dbReference type="Gene3D" id="3.30.200.20">
    <property type="entry name" value="Phosphorylase Kinase, domain 1"/>
    <property type="match status" value="1"/>
</dbReference>
<sequence length="486" mass="50757">MGEVYLVEHPRLPRREALKVLSTDFTTNEEFRLRFLREAELAAALWHPNLVTIHDRGEAEGRLWISMDYVDGADAANLMRMRYPTGMPVDQVISIVTAIASALDSIHAAGMLHRDVKPANILCSEPAMGARRIALADFGIARQINDSSGITATNTTIGTVSYAAPEQLMGKRSDGRADQYALAATAFHLLTGAAPFVDSNPAVVISQHLSVPPPRLGSIRPELSQLDAAFAKALAKDPAQRFASCAHFAEALAGAVDVLVAQGGNTMATPGSAPALLPPPPTESKAAPGSARRSLFSPAVLVLAVLGLGLIAAVVFVGWQLANRQQSSASAPPAPLSVKTTAGPTSPQAPITVTVSASPTNVARPPASQSSTAPMLLADADVHGFVGFGGDARCSGNDRAIAVMRTPESALVVCQSPGGGAYYRGLRLSDMATIELTNIAVTDSGSTIVVTNNSDGTRYDISRTGLQIVKDGEVLGSEPAIEFAAR</sequence>
<dbReference type="AlphaFoldDB" id="A0A7I7TFU2"/>